<sequence>MQPSQSRPRCPRVQSGSNHEGKEEVEEGAAAAAGRPAGVPEAQKGSDADSNSDQEKEGTHKLGELGKDTLYLRSCWAHSVLPASCFLHQGSTPELNLQHRGPSLPQTAQALASVLTSNPYIQRLELRDSGLCGAGTEALAGALSKSSICDVDLSENQLGAVGAWVVCASLAVNPAVQKAQLAGNGLEEQVAQYLAELLLAHTGLKPLDLSYNQLNDQAGEIWNHLRGPGTVAFARGLEVLDISYNGCGDPGASALGEGSRPTTCWRSGSPDLGLHVNQTLRIPAVSRNPMRSEGCFGVLRSVQANPLSALELLDFSDIHVNREFDDLTSSVKVILPGLYIKLPTKWSTKKNSCPSSDHLNDYVVWFPHLSHWPLQL</sequence>
<evidence type="ECO:0000313" key="2">
    <source>
        <dbReference type="Ensembl" id="ENSPSNP00000015106.1"/>
    </source>
</evidence>
<reference evidence="2" key="1">
    <citation type="submission" date="2019-08" db="EMBL/GenBank/DDBJ databases">
        <title>Phocoena sinus (Vaquita) genome, mPhoSin1, primary haplotype.</title>
        <authorList>
            <person name="Morin P."/>
            <person name="Mountcastle J."/>
            <person name="Fungtammasan C."/>
            <person name="Rhie A."/>
            <person name="Rojas-Bracho L."/>
            <person name="Smith C.R."/>
            <person name="Taylor B.L."/>
            <person name="Gulland F.M.D."/>
            <person name="Musser W."/>
            <person name="Houck M."/>
            <person name="Haase B."/>
            <person name="Paez S."/>
            <person name="Howe K."/>
            <person name="Torrance J."/>
            <person name="Formenti G."/>
            <person name="Phillippy A."/>
            <person name="Ryder O."/>
            <person name="Jarvis E.D."/>
            <person name="Fedrigo O."/>
        </authorList>
    </citation>
    <scope>NUCLEOTIDE SEQUENCE [LARGE SCALE GENOMIC DNA]</scope>
</reference>
<dbReference type="PANTHER" id="PTHR24114">
    <property type="entry name" value="LEUCINE RICH REPEAT FAMILY PROTEIN"/>
    <property type="match status" value="1"/>
</dbReference>
<feature type="compositionally biased region" description="Low complexity" evidence="1">
    <location>
        <begin position="28"/>
        <end position="42"/>
    </location>
</feature>
<dbReference type="GeneTree" id="ENSGT00940000154297"/>
<dbReference type="PANTHER" id="PTHR24114:SF37">
    <property type="entry name" value="LEUCINE-RICH REPEAT-CONTAINING PROTEIN 74B"/>
    <property type="match status" value="1"/>
</dbReference>
<feature type="region of interest" description="Disordered" evidence="1">
    <location>
        <begin position="1"/>
        <end position="62"/>
    </location>
</feature>
<dbReference type="InterPro" id="IPR032675">
    <property type="entry name" value="LRR_dom_sf"/>
</dbReference>
<dbReference type="Ensembl" id="ENSPSNT00000017050.1">
    <property type="protein sequence ID" value="ENSPSNP00000015106.1"/>
    <property type="gene ID" value="ENSPSNG00000011040.1"/>
</dbReference>
<keyword evidence="3" id="KW-1185">Reference proteome</keyword>
<organism evidence="2 3">
    <name type="scientific">Phocoena sinus</name>
    <name type="common">Vaquita</name>
    <dbReference type="NCBI Taxonomy" id="42100"/>
    <lineage>
        <taxon>Eukaryota</taxon>
        <taxon>Metazoa</taxon>
        <taxon>Chordata</taxon>
        <taxon>Craniata</taxon>
        <taxon>Vertebrata</taxon>
        <taxon>Euteleostomi</taxon>
        <taxon>Mammalia</taxon>
        <taxon>Eutheria</taxon>
        <taxon>Laurasiatheria</taxon>
        <taxon>Artiodactyla</taxon>
        <taxon>Whippomorpha</taxon>
        <taxon>Cetacea</taxon>
        <taxon>Odontoceti</taxon>
        <taxon>Phocoenidae</taxon>
        <taxon>Phocoena</taxon>
    </lineage>
</organism>
<proteinExistence type="predicted"/>
<evidence type="ECO:0000256" key="1">
    <source>
        <dbReference type="SAM" id="MobiDB-lite"/>
    </source>
</evidence>
<dbReference type="Pfam" id="PF13516">
    <property type="entry name" value="LRR_6"/>
    <property type="match status" value="1"/>
</dbReference>
<feature type="compositionally biased region" description="Basic and acidic residues" evidence="1">
    <location>
        <begin position="53"/>
        <end position="62"/>
    </location>
</feature>
<reference evidence="2" key="3">
    <citation type="submission" date="2025-09" db="UniProtKB">
        <authorList>
            <consortium name="Ensembl"/>
        </authorList>
    </citation>
    <scope>IDENTIFICATION</scope>
</reference>
<dbReference type="Gene3D" id="3.80.10.10">
    <property type="entry name" value="Ribonuclease Inhibitor"/>
    <property type="match status" value="1"/>
</dbReference>
<dbReference type="SUPFAM" id="SSF52047">
    <property type="entry name" value="RNI-like"/>
    <property type="match status" value="1"/>
</dbReference>
<gene>
    <name evidence="2" type="primary">LRRC74B</name>
</gene>
<dbReference type="SMART" id="SM00368">
    <property type="entry name" value="LRR_RI"/>
    <property type="match status" value="3"/>
</dbReference>
<protein>
    <submittedName>
        <fullName evidence="2">Leucine rich repeat containing 74B</fullName>
    </submittedName>
</protein>
<dbReference type="AlphaFoldDB" id="A0A8C9C2G0"/>
<reference evidence="2" key="2">
    <citation type="submission" date="2025-08" db="UniProtKB">
        <authorList>
            <consortium name="Ensembl"/>
        </authorList>
    </citation>
    <scope>IDENTIFICATION</scope>
</reference>
<dbReference type="InterPro" id="IPR052394">
    <property type="entry name" value="LRR-containing"/>
</dbReference>
<accession>A0A8C9C2G0</accession>
<evidence type="ECO:0000313" key="3">
    <source>
        <dbReference type="Proteomes" id="UP000694554"/>
    </source>
</evidence>
<dbReference type="InterPro" id="IPR001611">
    <property type="entry name" value="Leu-rich_rpt"/>
</dbReference>
<name>A0A8C9C2G0_PHOSS</name>
<dbReference type="Proteomes" id="UP000694554">
    <property type="component" value="Chromosome 14"/>
</dbReference>